<dbReference type="RefSeq" id="WP_183165331.1">
    <property type="nucleotide sequence ID" value="NZ_JACHXI010000002.1"/>
</dbReference>
<reference evidence="2 3" key="1">
    <citation type="submission" date="2020-08" db="EMBL/GenBank/DDBJ databases">
        <title>Genomic Encyclopedia of Type Strains, Phase III (KMG-III): the genomes of soil and plant-associated and newly described type strains.</title>
        <authorList>
            <person name="Whitman W."/>
        </authorList>
    </citation>
    <scope>NUCLEOTIDE SEQUENCE [LARGE SCALE GENOMIC DNA]</scope>
    <source>
        <strain evidence="2 3">CECT 4462</strain>
    </source>
</reference>
<keyword evidence="1" id="KW-0472">Membrane</keyword>
<proteinExistence type="predicted"/>
<keyword evidence="3" id="KW-1185">Reference proteome</keyword>
<feature type="transmembrane region" description="Helical" evidence="1">
    <location>
        <begin position="50"/>
        <end position="71"/>
    </location>
</feature>
<dbReference type="AlphaFoldDB" id="A0A839T1E7"/>
<keyword evidence="1" id="KW-0812">Transmembrane</keyword>
<organism evidence="2 3">
    <name type="scientific">Azomonas macrocytogenes</name>
    <name type="common">Azotobacter macrocytogenes</name>
    <dbReference type="NCBI Taxonomy" id="69962"/>
    <lineage>
        <taxon>Bacteria</taxon>
        <taxon>Pseudomonadati</taxon>
        <taxon>Pseudomonadota</taxon>
        <taxon>Gammaproteobacteria</taxon>
        <taxon>Pseudomonadales</taxon>
        <taxon>Pseudomonadaceae</taxon>
        <taxon>Azomonas</taxon>
    </lineage>
</organism>
<sequence length="119" mass="13151">MKYQLISPFHPLQIPVGLLVWCLWFMAFYGGLSVACSVSPPNPANGPFTWLNGCLGLFTLATFTFLARMAWKAWSLARTSEELDERQLVVTRLAGYVYTVAALATLLMGVPLIQLPPCV</sequence>
<dbReference type="EMBL" id="JACHXI010000002">
    <property type="protein sequence ID" value="MBB3102336.1"/>
    <property type="molecule type" value="Genomic_DNA"/>
</dbReference>
<accession>A0A839T1E7</accession>
<gene>
    <name evidence="2" type="ORF">FHR87_000709</name>
</gene>
<keyword evidence="1" id="KW-1133">Transmembrane helix</keyword>
<feature type="transmembrane region" description="Helical" evidence="1">
    <location>
        <begin position="92"/>
        <end position="113"/>
    </location>
</feature>
<name>A0A839T1E7_AZOMA</name>
<comment type="caution">
    <text evidence="2">The sequence shown here is derived from an EMBL/GenBank/DDBJ whole genome shotgun (WGS) entry which is preliminary data.</text>
</comment>
<feature type="transmembrane region" description="Helical" evidence="1">
    <location>
        <begin position="12"/>
        <end position="30"/>
    </location>
</feature>
<dbReference type="Proteomes" id="UP000549250">
    <property type="component" value="Unassembled WGS sequence"/>
</dbReference>
<evidence type="ECO:0000313" key="2">
    <source>
        <dbReference type="EMBL" id="MBB3102336.1"/>
    </source>
</evidence>
<protein>
    <submittedName>
        <fullName evidence="2">Uncharacterized protein</fullName>
    </submittedName>
</protein>
<evidence type="ECO:0000256" key="1">
    <source>
        <dbReference type="SAM" id="Phobius"/>
    </source>
</evidence>
<evidence type="ECO:0000313" key="3">
    <source>
        <dbReference type="Proteomes" id="UP000549250"/>
    </source>
</evidence>